<dbReference type="RefSeq" id="WP_189321177.1">
    <property type="nucleotide sequence ID" value="NZ_BMPQ01000003.1"/>
</dbReference>
<dbReference type="EMBL" id="BMPQ01000003">
    <property type="protein sequence ID" value="GGK56565.1"/>
    <property type="molecule type" value="Genomic_DNA"/>
</dbReference>
<reference evidence="2" key="1">
    <citation type="journal article" date="2014" name="Int. J. Syst. Evol. Microbiol.">
        <title>Complete genome sequence of Corynebacterium casei LMG S-19264T (=DSM 44701T), isolated from a smear-ripened cheese.</title>
        <authorList>
            <consortium name="US DOE Joint Genome Institute (JGI-PGF)"/>
            <person name="Walter F."/>
            <person name="Albersmeier A."/>
            <person name="Kalinowski J."/>
            <person name="Ruckert C."/>
        </authorList>
    </citation>
    <scope>NUCLEOTIDE SEQUENCE</scope>
    <source>
        <strain evidence="2">JCM 3035</strain>
    </source>
</reference>
<dbReference type="AlphaFoldDB" id="A0A917QLF0"/>
<organism evidence="2 3">
    <name type="scientific">Streptomyces flaveus</name>
    <dbReference type="NCBI Taxonomy" id="66370"/>
    <lineage>
        <taxon>Bacteria</taxon>
        <taxon>Bacillati</taxon>
        <taxon>Actinomycetota</taxon>
        <taxon>Actinomycetes</taxon>
        <taxon>Kitasatosporales</taxon>
        <taxon>Streptomycetaceae</taxon>
        <taxon>Streptomyces</taxon>
        <taxon>Streptomyces aurantiacus group</taxon>
    </lineage>
</organism>
<evidence type="ECO:0000313" key="3">
    <source>
        <dbReference type="Proteomes" id="UP000637788"/>
    </source>
</evidence>
<feature type="domain" description="DUF397" evidence="1">
    <location>
        <begin position="10"/>
        <end position="64"/>
    </location>
</feature>
<keyword evidence="3" id="KW-1185">Reference proteome</keyword>
<proteinExistence type="predicted"/>
<dbReference type="Proteomes" id="UP000637788">
    <property type="component" value="Unassembled WGS sequence"/>
</dbReference>
<reference evidence="2" key="2">
    <citation type="submission" date="2020-09" db="EMBL/GenBank/DDBJ databases">
        <authorList>
            <person name="Sun Q."/>
            <person name="Ohkuma M."/>
        </authorList>
    </citation>
    <scope>NUCLEOTIDE SEQUENCE</scope>
    <source>
        <strain evidence="2">JCM 3035</strain>
    </source>
</reference>
<sequence length="65" mass="7165">MQHTPELNSARWRRSSYSNTNGGECVEITDDFPGVVPVRDSKNPHGPVLLVPAAAWDEFVNSLKA</sequence>
<evidence type="ECO:0000259" key="1">
    <source>
        <dbReference type="Pfam" id="PF04149"/>
    </source>
</evidence>
<dbReference type="Pfam" id="PF04149">
    <property type="entry name" value="DUF397"/>
    <property type="match status" value="1"/>
</dbReference>
<name>A0A917QLF0_9ACTN</name>
<protein>
    <recommendedName>
        <fullName evidence="1">DUF397 domain-containing protein</fullName>
    </recommendedName>
</protein>
<dbReference type="InterPro" id="IPR007278">
    <property type="entry name" value="DUF397"/>
</dbReference>
<evidence type="ECO:0000313" key="2">
    <source>
        <dbReference type="EMBL" id="GGK56565.1"/>
    </source>
</evidence>
<accession>A0A917QLF0</accession>
<gene>
    <name evidence="2" type="ORF">GCM10010094_16120</name>
</gene>
<comment type="caution">
    <text evidence="2">The sequence shown here is derived from an EMBL/GenBank/DDBJ whole genome shotgun (WGS) entry which is preliminary data.</text>
</comment>